<dbReference type="Pfam" id="PF25772">
    <property type="entry name" value="HEAT_RRP12_N"/>
    <property type="match status" value="1"/>
</dbReference>
<evidence type="ECO:0000259" key="4">
    <source>
        <dbReference type="Pfam" id="PF25772"/>
    </source>
</evidence>
<sequence length="987" mass="109293">MEGIEMEGTVISSADEFCESILSHFSNSTQEHQHLCATIGTMAQELKDQNITLTPLALAYFGATLSSLDHLLSTTDPPHKVVQSFTTIVSLVLPTIPAGVVKKSGNFVWKTVVGALRMSSVTDGLVLPGLKCISHLLTTGDQANWSNLGQLYGVLLGYVTDSRSKVRKQAHLCLRDVLQVFQGTSALAPASEGITNVFEGFLLLSESSKADSDEGPRGVHEVLYVLDAFKDCLPLMSMNLYVVCAHPTKEVSADSVLDLLCSVALSVSTDEKSAVALTFNARLLSMGMIKIYSLHKQTCVIKLPIIFKFNALKEILASEHEEAIYAAMEAFKNLINACVDETLIKQGVDQIINTNMDAINPGPTTMEKLCVTMESLLNYHYSAVWDVAFNVISAMFDKLAPGAMGPETFLGLLPLNLEANDPSEVNVQLFPTLKQYVIGAHLNFFTDTLLGMIGKMRQRSQQLQLEGRIFSSRSSDALVYSVWAQQFDLAVALLPGLDEQALDPLFNAIKPALQNCDEYLSSKLEEELLQRMIEVLPSCHLSVKRHRLDCLYYLIAYISKVQNESVNLRHVILGSFLSEIRLALEEANKKTRNRAYEVLVQIGRACGDEETGGKRESLHQIFNMVAAGVAGETPHMISAAVKGLARLAYEFSDLVLAAYKLLPSTFLLIQRKNKEIIKANLGLLKVLVAKSQAQELGAHLGILVQGLLSSEDDTKNHFKVKVKILLEMLAQKCGLDAVKTVMPEEHMKLLTNIRKIKKRKEGKLSANSVESKSQLSKATISRVSRWNHTKVFSDFAGEGTEDSDGEYIDSETTIPRRRSWVSKRLKSKASLLQTKKKRRADKSLPEDLSALPSSQLKQKHDSDDEPEIDSEGRSILHDGGKPKKKTQKRRKTSESGWAYTGGEYASKKGGGDVKRKDKLEPFAYWPLDRKMMSRRPEYHAAARKGMASVVKLTKKLEDKIASSALPLKLTEFNKPPKRVSKRKCKTF</sequence>
<proteinExistence type="inferred from homology"/>
<comment type="caution">
    <text evidence="5">The sequence shown here is derived from an EMBL/GenBank/DDBJ whole genome shotgun (WGS) entry which is preliminary data.</text>
</comment>
<reference evidence="5 6" key="1">
    <citation type="journal article" date="2021" name="Commun. Biol.">
        <title>The genome of Shorea leprosula (Dipterocarpaceae) highlights the ecological relevance of drought in aseasonal tropical rainforests.</title>
        <authorList>
            <person name="Ng K.K.S."/>
            <person name="Kobayashi M.J."/>
            <person name="Fawcett J.A."/>
            <person name="Hatakeyama M."/>
            <person name="Paape T."/>
            <person name="Ng C.H."/>
            <person name="Ang C.C."/>
            <person name="Tnah L.H."/>
            <person name="Lee C.T."/>
            <person name="Nishiyama T."/>
            <person name="Sese J."/>
            <person name="O'Brien M.J."/>
            <person name="Copetti D."/>
            <person name="Mohd Noor M.I."/>
            <person name="Ong R.C."/>
            <person name="Putra M."/>
            <person name="Sireger I.Z."/>
            <person name="Indrioko S."/>
            <person name="Kosugi Y."/>
            <person name="Izuno A."/>
            <person name="Isagi Y."/>
            <person name="Lee S.L."/>
            <person name="Shimizu K.K."/>
        </authorList>
    </citation>
    <scope>NUCLEOTIDE SEQUENCE [LARGE SCALE GENOMIC DNA]</scope>
    <source>
        <strain evidence="5">214</strain>
    </source>
</reference>
<dbReference type="AlphaFoldDB" id="A0AAV5KJ93"/>
<evidence type="ECO:0000259" key="3">
    <source>
        <dbReference type="Pfam" id="PF08161"/>
    </source>
</evidence>
<protein>
    <recommendedName>
        <fullName evidence="7">RRP12-like protein</fullName>
    </recommendedName>
</protein>
<feature type="compositionally biased region" description="Basic and acidic residues" evidence="2">
    <location>
        <begin position="870"/>
        <end position="881"/>
    </location>
</feature>
<feature type="compositionally biased region" description="Basic residues" evidence="2">
    <location>
        <begin position="882"/>
        <end position="891"/>
    </location>
</feature>
<evidence type="ECO:0000313" key="5">
    <source>
        <dbReference type="EMBL" id="GKV24693.1"/>
    </source>
</evidence>
<evidence type="ECO:0000256" key="1">
    <source>
        <dbReference type="ARBA" id="ARBA00007690"/>
    </source>
</evidence>
<dbReference type="Gene3D" id="1.25.10.10">
    <property type="entry name" value="Leucine-rich Repeat Variant"/>
    <property type="match status" value="1"/>
</dbReference>
<dbReference type="PANTHER" id="PTHR48445:SF1">
    <property type="entry name" value="OS02G0782100 PROTEIN"/>
    <property type="match status" value="1"/>
</dbReference>
<feature type="domain" description="RRP12 N-terminal HEAT" evidence="4">
    <location>
        <begin position="10"/>
        <end position="239"/>
    </location>
</feature>
<dbReference type="InterPro" id="IPR011989">
    <property type="entry name" value="ARM-like"/>
</dbReference>
<dbReference type="SUPFAM" id="SSF48371">
    <property type="entry name" value="ARM repeat"/>
    <property type="match status" value="1"/>
</dbReference>
<comment type="similarity">
    <text evidence="1">Belongs to the RRP12 family.</text>
</comment>
<gene>
    <name evidence="5" type="ORF">SLEP1_g34276</name>
</gene>
<dbReference type="EMBL" id="BPVZ01000066">
    <property type="protein sequence ID" value="GKV24693.1"/>
    <property type="molecule type" value="Genomic_DNA"/>
</dbReference>
<dbReference type="Proteomes" id="UP001054252">
    <property type="component" value="Unassembled WGS sequence"/>
</dbReference>
<feature type="domain" description="RRP12 HEAT" evidence="3">
    <location>
        <begin position="403"/>
        <end position="484"/>
    </location>
</feature>
<dbReference type="InterPro" id="IPR057860">
    <property type="entry name" value="HEAT_RRP12_N"/>
</dbReference>
<organism evidence="5 6">
    <name type="scientific">Rubroshorea leprosula</name>
    <dbReference type="NCBI Taxonomy" id="152421"/>
    <lineage>
        <taxon>Eukaryota</taxon>
        <taxon>Viridiplantae</taxon>
        <taxon>Streptophyta</taxon>
        <taxon>Embryophyta</taxon>
        <taxon>Tracheophyta</taxon>
        <taxon>Spermatophyta</taxon>
        <taxon>Magnoliopsida</taxon>
        <taxon>eudicotyledons</taxon>
        <taxon>Gunneridae</taxon>
        <taxon>Pentapetalae</taxon>
        <taxon>rosids</taxon>
        <taxon>malvids</taxon>
        <taxon>Malvales</taxon>
        <taxon>Dipterocarpaceae</taxon>
        <taxon>Rubroshorea</taxon>
    </lineage>
</organism>
<keyword evidence="6" id="KW-1185">Reference proteome</keyword>
<evidence type="ECO:0008006" key="7">
    <source>
        <dbReference type="Google" id="ProtNLM"/>
    </source>
</evidence>
<feature type="region of interest" description="Disordered" evidence="2">
    <location>
        <begin position="825"/>
        <end position="915"/>
    </location>
</feature>
<dbReference type="PANTHER" id="PTHR48445">
    <property type="entry name" value="OS02G0782100 PROTEIN"/>
    <property type="match status" value="1"/>
</dbReference>
<dbReference type="Pfam" id="PF08161">
    <property type="entry name" value="RRP12_HEAT"/>
    <property type="match status" value="2"/>
</dbReference>
<evidence type="ECO:0000313" key="6">
    <source>
        <dbReference type="Proteomes" id="UP001054252"/>
    </source>
</evidence>
<feature type="domain" description="RRP12 HEAT" evidence="3">
    <location>
        <begin position="318"/>
        <end position="400"/>
    </location>
</feature>
<dbReference type="InterPro" id="IPR016024">
    <property type="entry name" value="ARM-type_fold"/>
</dbReference>
<accession>A0AAV5KJ93</accession>
<feature type="compositionally biased region" description="Basic and acidic residues" evidence="2">
    <location>
        <begin position="905"/>
        <end position="915"/>
    </location>
</feature>
<evidence type="ECO:0000256" key="2">
    <source>
        <dbReference type="SAM" id="MobiDB-lite"/>
    </source>
</evidence>
<name>A0AAV5KJ93_9ROSI</name>
<dbReference type="InterPro" id="IPR012978">
    <property type="entry name" value="HEAT_RRP12"/>
</dbReference>